<reference evidence="1" key="1">
    <citation type="submission" date="2019-08" db="EMBL/GenBank/DDBJ databases">
        <authorList>
            <person name="Kucharzyk K."/>
            <person name="Murdoch R.W."/>
            <person name="Higgins S."/>
            <person name="Loffler F."/>
        </authorList>
    </citation>
    <scope>NUCLEOTIDE SEQUENCE</scope>
</reference>
<gene>
    <name evidence="1" type="ORF">SDC9_147249</name>
</gene>
<name>A0A645EDD7_9ZZZZ</name>
<organism evidence="1">
    <name type="scientific">bioreactor metagenome</name>
    <dbReference type="NCBI Taxonomy" id="1076179"/>
    <lineage>
        <taxon>unclassified sequences</taxon>
        <taxon>metagenomes</taxon>
        <taxon>ecological metagenomes</taxon>
    </lineage>
</organism>
<proteinExistence type="predicted"/>
<sequence>MFAAVPCDDLVAAFRKRAGDAGGEYAIFLDALDRACHGFIVAHAERMVLERVKLLERQLDDLLPLLGLAVVGRLKQVIVRYQT</sequence>
<evidence type="ECO:0000313" key="1">
    <source>
        <dbReference type="EMBL" id="MPN00055.1"/>
    </source>
</evidence>
<comment type="caution">
    <text evidence="1">The sequence shown here is derived from an EMBL/GenBank/DDBJ whole genome shotgun (WGS) entry which is preliminary data.</text>
</comment>
<dbReference type="EMBL" id="VSSQ01046102">
    <property type="protein sequence ID" value="MPN00055.1"/>
    <property type="molecule type" value="Genomic_DNA"/>
</dbReference>
<dbReference type="AlphaFoldDB" id="A0A645EDD7"/>
<accession>A0A645EDD7</accession>
<protein>
    <submittedName>
        <fullName evidence="1">Uncharacterized protein</fullName>
    </submittedName>
</protein>